<comment type="subunit">
    <text evidence="3">UreD, UreF and UreG form a complex that acts as a GTP-hydrolysis-dependent molecular chaperone, activating the urease apoprotein by helping to assemble the nickel containing metallocenter of UreC. The UreE protein probably delivers the nickel.</text>
</comment>
<dbReference type="HAMAP" id="MF_01384">
    <property type="entry name" value="UreD"/>
    <property type="match status" value="1"/>
</dbReference>
<keyword evidence="2 3" id="KW-0143">Chaperone</keyword>
<keyword evidence="3" id="KW-0996">Nickel insertion</keyword>
<keyword evidence="5" id="KW-1185">Reference proteome</keyword>
<evidence type="ECO:0000256" key="2">
    <source>
        <dbReference type="ARBA" id="ARBA00023186"/>
    </source>
</evidence>
<evidence type="ECO:0000313" key="4">
    <source>
        <dbReference type="EMBL" id="SDN03172.1"/>
    </source>
</evidence>
<dbReference type="GO" id="GO:0016151">
    <property type="term" value="F:nickel cation binding"/>
    <property type="evidence" value="ECO:0007669"/>
    <property type="project" value="UniProtKB-UniRule"/>
</dbReference>
<accession>A0A1G9Y256</accession>
<dbReference type="InterPro" id="IPR002669">
    <property type="entry name" value="UreD"/>
</dbReference>
<dbReference type="STRING" id="563176.SAMN04488090_4787"/>
<dbReference type="GO" id="GO:0005737">
    <property type="term" value="C:cytoplasm"/>
    <property type="evidence" value="ECO:0007669"/>
    <property type="project" value="UniProtKB-SubCell"/>
</dbReference>
<evidence type="ECO:0000256" key="1">
    <source>
        <dbReference type="ARBA" id="ARBA00007177"/>
    </source>
</evidence>
<dbReference type="AlphaFoldDB" id="A0A1G9Y256"/>
<gene>
    <name evidence="3" type="primary">ureD</name>
    <name evidence="4" type="ORF">SAMN04488090_4787</name>
</gene>
<dbReference type="PANTHER" id="PTHR33643:SF1">
    <property type="entry name" value="UREASE ACCESSORY PROTEIN D"/>
    <property type="match status" value="1"/>
</dbReference>
<keyword evidence="3" id="KW-0963">Cytoplasm</keyword>
<dbReference type="RefSeq" id="WP_093208726.1">
    <property type="nucleotide sequence ID" value="NZ_FNGS01000012.1"/>
</dbReference>
<protein>
    <recommendedName>
        <fullName evidence="3">Urease accessory protein UreD</fullName>
    </recommendedName>
</protein>
<proteinExistence type="inferred from homology"/>
<dbReference type="Pfam" id="PF01774">
    <property type="entry name" value="UreD"/>
    <property type="match status" value="1"/>
</dbReference>
<name>A0A1G9Y256_9BACT</name>
<dbReference type="PANTHER" id="PTHR33643">
    <property type="entry name" value="UREASE ACCESSORY PROTEIN D"/>
    <property type="match status" value="1"/>
</dbReference>
<evidence type="ECO:0000256" key="3">
    <source>
        <dbReference type="HAMAP-Rule" id="MF_01384"/>
    </source>
</evidence>
<organism evidence="4 5">
    <name type="scientific">Siphonobacter aquaeclarae</name>
    <dbReference type="NCBI Taxonomy" id="563176"/>
    <lineage>
        <taxon>Bacteria</taxon>
        <taxon>Pseudomonadati</taxon>
        <taxon>Bacteroidota</taxon>
        <taxon>Cytophagia</taxon>
        <taxon>Cytophagales</taxon>
        <taxon>Cytophagaceae</taxon>
        <taxon>Siphonobacter</taxon>
    </lineage>
</organism>
<evidence type="ECO:0000313" key="5">
    <source>
        <dbReference type="Proteomes" id="UP000198901"/>
    </source>
</evidence>
<comment type="similarity">
    <text evidence="1 3">Belongs to the UreD family.</text>
</comment>
<sequence>MQCRLHVTVGHKNGRSYARDIFAGKPFRAMPVGQYAADNALHLMLMSVSPGILDGDHYDVRFDLDAHARLRLEAQSYQRLYTMNTRATQEMTITLAPGSDFAYVPYPVVPHRDSTFISKTRVELHPGARFLLGEIITCGRKLSGERFEYTRFQNLVEVVTPDGTLLLKDNVVLIPAAMPLTEIGLLEGYTHQGTLICLGQEDDGTLLDRLHDELVTEAGITFGISATRYPGFVLRILGPGGEQLHRCFERIRDIIWDL</sequence>
<comment type="subcellular location">
    <subcellularLocation>
        <location evidence="3">Cytoplasm</location>
    </subcellularLocation>
</comment>
<dbReference type="Proteomes" id="UP000198901">
    <property type="component" value="Unassembled WGS sequence"/>
</dbReference>
<reference evidence="4 5" key="1">
    <citation type="submission" date="2016-10" db="EMBL/GenBank/DDBJ databases">
        <authorList>
            <person name="de Groot N.N."/>
        </authorList>
    </citation>
    <scope>NUCLEOTIDE SEQUENCE [LARGE SCALE GENOMIC DNA]</scope>
    <source>
        <strain evidence="4 5">DSM 21668</strain>
    </source>
</reference>
<comment type="function">
    <text evidence="3">Required for maturation of urease via the functional incorporation of the urease nickel metallocenter.</text>
</comment>
<dbReference type="OrthoDB" id="9807968at2"/>
<dbReference type="EMBL" id="FNGS01000012">
    <property type="protein sequence ID" value="SDN03172.1"/>
    <property type="molecule type" value="Genomic_DNA"/>
</dbReference>